<evidence type="ECO:0000313" key="2">
    <source>
        <dbReference type="EMBL" id="WFD39621.1"/>
    </source>
</evidence>
<evidence type="ECO:0000313" key="3">
    <source>
        <dbReference type="Proteomes" id="UP001217754"/>
    </source>
</evidence>
<name>A0AAF0EYX6_9BASI</name>
<feature type="transmembrane region" description="Helical" evidence="1">
    <location>
        <begin position="45"/>
        <end position="66"/>
    </location>
</feature>
<gene>
    <name evidence="2" type="ORF">MJAP1_002601</name>
</gene>
<dbReference type="GeneID" id="85226252"/>
<evidence type="ECO:0000256" key="1">
    <source>
        <dbReference type="SAM" id="Phobius"/>
    </source>
</evidence>
<reference evidence="2" key="1">
    <citation type="submission" date="2023-03" db="EMBL/GenBank/DDBJ databases">
        <title>Mating type loci evolution in Malassezia.</title>
        <authorList>
            <person name="Coelho M.A."/>
        </authorList>
    </citation>
    <scope>NUCLEOTIDE SEQUENCE</scope>
    <source>
        <strain evidence="2">CBS 9431</strain>
    </source>
</reference>
<organism evidence="2 3">
    <name type="scientific">Malassezia japonica</name>
    <dbReference type="NCBI Taxonomy" id="223818"/>
    <lineage>
        <taxon>Eukaryota</taxon>
        <taxon>Fungi</taxon>
        <taxon>Dikarya</taxon>
        <taxon>Basidiomycota</taxon>
        <taxon>Ustilaginomycotina</taxon>
        <taxon>Malasseziomycetes</taxon>
        <taxon>Malasseziales</taxon>
        <taxon>Malasseziaceae</taxon>
        <taxon>Malassezia</taxon>
    </lineage>
</organism>
<keyword evidence="1" id="KW-0812">Transmembrane</keyword>
<protein>
    <submittedName>
        <fullName evidence="2">Uncharacterized protein</fullName>
    </submittedName>
</protein>
<proteinExistence type="predicted"/>
<sequence>MGGWWPWGSAPAAAPAAATAPAPAPVAEAASSDLPEEVPEGNHTPVAVHMPLSTLLVASAFGLGFLSGMASGARRTALVFLAENAHRLPRTVQGWYFYNKTKYYRMILGGAQTGAETGLHMAGWVGGFCLLDVLAEHARNRWEPAERVRDEPREDRPLLAYLGHWSDGTLAGLATALIAGLAFRLPTPVLPRMLLLGGAAGGTTGALRDVRHTLLQKASPTTPHIE</sequence>
<keyword evidence="3" id="KW-1185">Reference proteome</keyword>
<dbReference type="Proteomes" id="UP001217754">
    <property type="component" value="Chromosome 4"/>
</dbReference>
<dbReference type="PANTHER" id="PTHR37852">
    <property type="entry name" value="YALI0B21208P"/>
    <property type="match status" value="1"/>
</dbReference>
<keyword evidence="1" id="KW-0472">Membrane</keyword>
<dbReference type="AlphaFoldDB" id="A0AAF0EYX6"/>
<dbReference type="RefSeq" id="XP_060122518.1">
    <property type="nucleotide sequence ID" value="XM_060266535.1"/>
</dbReference>
<dbReference type="PANTHER" id="PTHR37852:SF1">
    <property type="entry name" value="HIG1 DOMAIN-CONTAINING PROTEIN"/>
    <property type="match status" value="1"/>
</dbReference>
<accession>A0AAF0EYX6</accession>
<keyword evidence="1" id="KW-1133">Transmembrane helix</keyword>
<dbReference type="EMBL" id="CP119961">
    <property type="protein sequence ID" value="WFD39621.1"/>
    <property type="molecule type" value="Genomic_DNA"/>
</dbReference>